<keyword evidence="1" id="KW-1133">Transmembrane helix</keyword>
<organism evidence="2 3">
    <name type="scientific">Prorocentrum cordatum</name>
    <dbReference type="NCBI Taxonomy" id="2364126"/>
    <lineage>
        <taxon>Eukaryota</taxon>
        <taxon>Sar</taxon>
        <taxon>Alveolata</taxon>
        <taxon>Dinophyceae</taxon>
        <taxon>Prorocentrales</taxon>
        <taxon>Prorocentraceae</taxon>
        <taxon>Prorocentrum</taxon>
    </lineage>
</organism>
<keyword evidence="3" id="KW-1185">Reference proteome</keyword>
<evidence type="ECO:0000256" key="1">
    <source>
        <dbReference type="SAM" id="Phobius"/>
    </source>
</evidence>
<evidence type="ECO:0000313" key="3">
    <source>
        <dbReference type="Proteomes" id="UP001189429"/>
    </source>
</evidence>
<keyword evidence="1" id="KW-0472">Membrane</keyword>
<reference evidence="2" key="1">
    <citation type="submission" date="2023-10" db="EMBL/GenBank/DDBJ databases">
        <authorList>
            <person name="Chen Y."/>
            <person name="Shah S."/>
            <person name="Dougan E. K."/>
            <person name="Thang M."/>
            <person name="Chan C."/>
        </authorList>
    </citation>
    <scope>NUCLEOTIDE SEQUENCE [LARGE SCALE GENOMIC DNA]</scope>
</reference>
<feature type="transmembrane region" description="Helical" evidence="1">
    <location>
        <begin position="85"/>
        <end position="105"/>
    </location>
</feature>
<sequence>AGLVVVPFAVVAASWPSLGSAIAVHVSAICLHLYKLPWMWEYEFFSLIVELAFVVCACVAWVRTGSELAEKSDTLSVSEVRCELAMEYVAPLAHLAAILALYIPAGVWKLTDNFFDPESSCAPVLFAQLIVRLAPVGLVDDAWMQVLLRAQPLCVALLELSVGPMLWLSPRAGVFAAIAFHTCVALTPPPNNAAGFSVAAGVSLVLCHHRHFAASAARAASPGKPESLLIGLAVAAGVGAAARGGGDWAVAVYAPLAALHFSAVLLSREGPEEASAPRGTVSAAARRAFAAACVMFAFAPPLLGLQDAGPPCHGDVREPPRGDRPAASTAPTYGNHMVLPTGLVQAWGVPPYDGGVVRVTTATSEHVLGHYSAEVTSLFPPAVLQHLRRAGHSGRQFMPYLARVLGPGVVPGGRFLPFEVPVFELRRMLSEAAQRGETFNLSYRRVLGSGDVGPVTEIGAVAGDLRGARCSGECGPEAPHRQGPPPWLASKLSAFRLRLAGAKACLD</sequence>
<name>A0ABN9QCQ4_9DINO</name>
<proteinExistence type="predicted"/>
<dbReference type="EMBL" id="CAUYUJ010002825">
    <property type="protein sequence ID" value="CAK0802525.1"/>
    <property type="molecule type" value="Genomic_DNA"/>
</dbReference>
<evidence type="ECO:0008006" key="4">
    <source>
        <dbReference type="Google" id="ProtNLM"/>
    </source>
</evidence>
<keyword evidence="1" id="KW-0812">Transmembrane</keyword>
<feature type="non-terminal residue" evidence="2">
    <location>
        <position position="1"/>
    </location>
</feature>
<accession>A0ABN9QCQ4</accession>
<protein>
    <recommendedName>
        <fullName evidence="4">Mannosyltransferase</fullName>
    </recommendedName>
</protein>
<feature type="transmembrane region" description="Helical" evidence="1">
    <location>
        <begin position="45"/>
        <end position="64"/>
    </location>
</feature>
<gene>
    <name evidence="2" type="ORF">PCOR1329_LOCUS10030</name>
</gene>
<evidence type="ECO:0000313" key="2">
    <source>
        <dbReference type="EMBL" id="CAK0802525.1"/>
    </source>
</evidence>
<dbReference type="Proteomes" id="UP001189429">
    <property type="component" value="Unassembled WGS sequence"/>
</dbReference>
<comment type="caution">
    <text evidence="2">The sequence shown here is derived from an EMBL/GenBank/DDBJ whole genome shotgun (WGS) entry which is preliminary data.</text>
</comment>